<evidence type="ECO:0000313" key="3">
    <source>
        <dbReference type="Proteomes" id="UP000676310"/>
    </source>
</evidence>
<reference evidence="2" key="1">
    <citation type="submission" date="2021-05" db="EMBL/GenBank/DDBJ databases">
        <authorList>
            <person name="Stam R."/>
        </authorList>
    </citation>
    <scope>NUCLEOTIDE SEQUENCE</scope>
    <source>
        <strain evidence="2">CS162</strain>
    </source>
</reference>
<evidence type="ECO:0000259" key="1">
    <source>
        <dbReference type="Pfam" id="PF06985"/>
    </source>
</evidence>
<name>A0A8J2ICV3_9PLEO</name>
<dbReference type="InterPro" id="IPR052895">
    <property type="entry name" value="HetReg/Transcr_Mod"/>
</dbReference>
<dbReference type="InterPro" id="IPR010730">
    <property type="entry name" value="HET"/>
</dbReference>
<dbReference type="AlphaFoldDB" id="A0A8J2ICV3"/>
<dbReference type="EMBL" id="CAJRGZ010000043">
    <property type="protein sequence ID" value="CAG5190318.1"/>
    <property type="molecule type" value="Genomic_DNA"/>
</dbReference>
<dbReference type="RefSeq" id="XP_043175754.1">
    <property type="nucleotide sequence ID" value="XM_043319819.1"/>
</dbReference>
<feature type="domain" description="Heterokaryon incompatibility" evidence="1">
    <location>
        <begin position="71"/>
        <end position="247"/>
    </location>
</feature>
<dbReference type="Proteomes" id="UP000676310">
    <property type="component" value="Unassembled WGS sequence"/>
</dbReference>
<gene>
    <name evidence="2" type="ORF">ALTATR162_LOCUS12173</name>
</gene>
<comment type="caution">
    <text evidence="2">The sequence shown here is derived from an EMBL/GenBank/DDBJ whole genome shotgun (WGS) entry which is preliminary data.</text>
</comment>
<dbReference type="PANTHER" id="PTHR24148:SF64">
    <property type="entry name" value="HETEROKARYON INCOMPATIBILITY DOMAIN-CONTAINING PROTEIN"/>
    <property type="match status" value="1"/>
</dbReference>
<keyword evidence="3" id="KW-1185">Reference proteome</keyword>
<proteinExistence type="predicted"/>
<evidence type="ECO:0000313" key="2">
    <source>
        <dbReference type="EMBL" id="CAG5190318.1"/>
    </source>
</evidence>
<organism evidence="2 3">
    <name type="scientific">Alternaria atra</name>
    <dbReference type="NCBI Taxonomy" id="119953"/>
    <lineage>
        <taxon>Eukaryota</taxon>
        <taxon>Fungi</taxon>
        <taxon>Dikarya</taxon>
        <taxon>Ascomycota</taxon>
        <taxon>Pezizomycotina</taxon>
        <taxon>Dothideomycetes</taxon>
        <taxon>Pleosporomycetidae</taxon>
        <taxon>Pleosporales</taxon>
        <taxon>Pleosporineae</taxon>
        <taxon>Pleosporaceae</taxon>
        <taxon>Alternaria</taxon>
        <taxon>Alternaria sect. Ulocladioides</taxon>
    </lineage>
</organism>
<protein>
    <recommendedName>
        <fullName evidence="1">Heterokaryon incompatibility domain-containing protein</fullName>
    </recommendedName>
</protein>
<dbReference type="GeneID" id="67012527"/>
<dbReference type="PANTHER" id="PTHR24148">
    <property type="entry name" value="ANKYRIN REPEAT DOMAIN-CONTAINING PROTEIN 39 HOMOLOG-RELATED"/>
    <property type="match status" value="1"/>
</dbReference>
<dbReference type="OrthoDB" id="3678388at2759"/>
<accession>A0A8J2ICV3</accession>
<sequence>MSSSPESRVTSAPSFDTFYSPKNVSFYASKPYTSLSRHDREIRLIRVFPGARDDPVVCELLPPEPLLTAKYLALSYCAGDPSVTSPITVSGLQFNAFASLEAALRRLRLSPDDYDEERPPALLWTDQICIDQSDPSERAHQVGLMRDLYGRAGRVMVWLGEEGRGGAGLQWLDGQYGNIEHIVTDIDLEIKNHDDEETLGAIDYVSDLLGKTLAEEHFEDPELIEAWMGVRDIVFSPWWGRCWVAQELIVSRNAVIMFGDVTMFWDDFKVAYTVVRSFVRAVARDLLTQSRDVPFSEQKVEHCKSMIGNWKTDIDFMIDQQTEWMKGNSIPMKILLRHARHAQSSDPRDKIYAFLGLGKSGYSIIPDYDSSNSVTDAHCHATKQIILYDGDLGMLNFAQNHDTSPPDLPSWTPFWCLPNDRLSITVDQFHEYDASASRRAIASFHPDVEGRLDRVLRVAGVVIDQVATGTIKVRRNGGHVREDLNGWLSTIDIDLDNPSHTSRLYFTGENITAAILSTMHLGQQELSESSESVDEFEAKRVRIRAEHQNRRLQEVSTDEERCFFFSPNGCIGIANGKPLHTDVLTVLLGGTMPFILRKIGNQYKLVCEAYVHGFMHGRAIDMIDRGELKLQNFDII</sequence>
<dbReference type="Pfam" id="PF06985">
    <property type="entry name" value="HET"/>
    <property type="match status" value="1"/>
</dbReference>